<feature type="transmembrane region" description="Helical" evidence="1">
    <location>
        <begin position="159"/>
        <end position="180"/>
    </location>
</feature>
<keyword evidence="3" id="KW-1185">Reference proteome</keyword>
<dbReference type="Proteomes" id="UP000295611">
    <property type="component" value="Unassembled WGS sequence"/>
</dbReference>
<keyword evidence="1" id="KW-0472">Membrane</keyword>
<feature type="transmembrane region" description="Helical" evidence="1">
    <location>
        <begin position="106"/>
        <end position="128"/>
    </location>
</feature>
<keyword evidence="1" id="KW-1133">Transmembrane helix</keyword>
<dbReference type="EMBL" id="SNZP01000007">
    <property type="protein sequence ID" value="TDR79732.1"/>
    <property type="molecule type" value="Genomic_DNA"/>
</dbReference>
<feature type="transmembrane region" description="Helical" evidence="1">
    <location>
        <begin position="67"/>
        <end position="86"/>
    </location>
</feature>
<dbReference type="InterPro" id="IPR024399">
    <property type="entry name" value="DUF2628"/>
</dbReference>
<keyword evidence="1" id="KW-0812">Transmembrane</keyword>
<reference evidence="2 3" key="1">
    <citation type="submission" date="2019-03" db="EMBL/GenBank/DDBJ databases">
        <title>Genomic Encyclopedia of Type Strains, Phase III (KMG-III): the genomes of soil and plant-associated and newly described type strains.</title>
        <authorList>
            <person name="Whitman W."/>
        </authorList>
    </citation>
    <scope>NUCLEOTIDE SEQUENCE [LARGE SCALE GENOMIC DNA]</scope>
    <source>
        <strain evidence="2 3">CECT 8976</strain>
    </source>
</reference>
<proteinExistence type="predicted"/>
<organism evidence="2 3">
    <name type="scientific">Paludibacterium purpuratum</name>
    <dbReference type="NCBI Taxonomy" id="1144873"/>
    <lineage>
        <taxon>Bacteria</taxon>
        <taxon>Pseudomonadati</taxon>
        <taxon>Pseudomonadota</taxon>
        <taxon>Betaproteobacteria</taxon>
        <taxon>Neisseriales</taxon>
        <taxon>Chromobacteriaceae</taxon>
        <taxon>Paludibacterium</taxon>
    </lineage>
</organism>
<sequence>MDTPTQALPPEDADWCNYLFSYSHSKHYVDCWPQASGPKGRRPRFHWYAFVFSDLWLLYRKQYRLALMYWVIYLVTYALLLGLLAILPPLQFLAEPVQEHAPQFSWQATLLAGLTMRLLLGGFAYRLYLRQASATIRKLQTRVSNPEDLNSQLFLKGGVSMPALALGMILHMALNLMAALV</sequence>
<protein>
    <submittedName>
        <fullName evidence="2">Uncharacterized protein DUF2628</fullName>
    </submittedName>
</protein>
<evidence type="ECO:0000313" key="2">
    <source>
        <dbReference type="EMBL" id="TDR79732.1"/>
    </source>
</evidence>
<comment type="caution">
    <text evidence="2">The sequence shown here is derived from an EMBL/GenBank/DDBJ whole genome shotgun (WGS) entry which is preliminary data.</text>
</comment>
<dbReference type="AlphaFoldDB" id="A0A4R7B7D0"/>
<accession>A0A4R7B7D0</accession>
<dbReference type="Pfam" id="PF10947">
    <property type="entry name" value="DUF2628"/>
    <property type="match status" value="1"/>
</dbReference>
<gene>
    <name evidence="2" type="ORF">DFP86_10796</name>
</gene>
<evidence type="ECO:0000256" key="1">
    <source>
        <dbReference type="SAM" id="Phobius"/>
    </source>
</evidence>
<name>A0A4R7B7D0_9NEIS</name>
<dbReference type="RefSeq" id="WP_133680720.1">
    <property type="nucleotide sequence ID" value="NZ_SNZP01000007.1"/>
</dbReference>
<evidence type="ECO:0000313" key="3">
    <source>
        <dbReference type="Proteomes" id="UP000295611"/>
    </source>
</evidence>